<sequence>MISLLDQSKILAGIFGAPFFIFTSFFILFAYVLLWFRKRQTLTKAISIFEVPLIMSCSSVGFSLLHYSGRMLLKPVSDNSEDEKFIYIFNLIFYISTYLLTLANNLLLPLLFVYSIFFFIKNTEFRLVMFIIAISYTNLKFVIYLKLLPNFIQFNLISIMDSSKCLIVNPIDLSMLLLTLMFIFFRLHFSTDKLSFEDSVVIFEVVLLTTLKIFGMMSDIISIGLLQRYPQHIVQFSGINTETMFMKNYEFTQMIIPYLFIFCGLIIRLEDLRKKATVNLTEAIDNGTCRWIKKRRPHNTVNNSVGTGIRAPVDLTVTAAPEDVPDLSNPKV</sequence>
<dbReference type="eggNOG" id="ENOG502RDAW">
    <property type="taxonomic scope" value="Eukaryota"/>
</dbReference>
<dbReference type="HOGENOM" id="CLU_894986_0_0_1"/>
<organism evidence="2">
    <name type="scientific">Caenorhabditis remanei</name>
    <name type="common">Caenorhabditis vulgaris</name>
    <dbReference type="NCBI Taxonomy" id="31234"/>
    <lineage>
        <taxon>Eukaryota</taxon>
        <taxon>Metazoa</taxon>
        <taxon>Ecdysozoa</taxon>
        <taxon>Nematoda</taxon>
        <taxon>Chromadorea</taxon>
        <taxon>Rhabditida</taxon>
        <taxon>Rhabditina</taxon>
        <taxon>Rhabditomorpha</taxon>
        <taxon>Rhabditoidea</taxon>
        <taxon>Rhabditidae</taxon>
        <taxon>Peloderinae</taxon>
        <taxon>Caenorhabditis</taxon>
    </lineage>
</organism>
<dbReference type="OMA" id="WFRKRQT"/>
<dbReference type="RefSeq" id="XP_003116253.2">
    <property type="nucleotide sequence ID" value="XM_003116205.2"/>
</dbReference>
<protein>
    <submittedName>
        <fullName evidence="1">Uncharacterized protein</fullName>
    </submittedName>
</protein>
<dbReference type="GeneID" id="9819449"/>
<proteinExistence type="predicted"/>
<accession>E3LHG9</accession>
<dbReference type="AlphaFoldDB" id="E3LHG9"/>
<dbReference type="CTD" id="9819449"/>
<evidence type="ECO:0000313" key="1">
    <source>
        <dbReference type="EMBL" id="EFO95149.1"/>
    </source>
</evidence>
<name>E3LHG9_CAERE</name>
<dbReference type="OrthoDB" id="5801993at2759"/>
<keyword evidence="2" id="KW-1185">Reference proteome</keyword>
<dbReference type="KEGG" id="crq:GCK72_020030"/>
<gene>
    <name evidence="1" type="ORF">CRE_08779</name>
</gene>
<reference evidence="1" key="1">
    <citation type="submission" date="2007-07" db="EMBL/GenBank/DDBJ databases">
        <title>PCAP assembly of the Caenorhabditis remanei genome.</title>
        <authorList>
            <consortium name="The Caenorhabditis remanei Sequencing Consortium"/>
            <person name="Wilson R.K."/>
        </authorList>
    </citation>
    <scope>NUCLEOTIDE SEQUENCE [LARGE SCALE GENOMIC DNA]</scope>
    <source>
        <strain evidence="1">PB4641</strain>
    </source>
</reference>
<dbReference type="Proteomes" id="UP000008281">
    <property type="component" value="Unassembled WGS sequence"/>
</dbReference>
<evidence type="ECO:0000313" key="2">
    <source>
        <dbReference type="Proteomes" id="UP000008281"/>
    </source>
</evidence>
<dbReference type="EMBL" id="DS268409">
    <property type="protein sequence ID" value="EFO95149.1"/>
    <property type="molecule type" value="Genomic_DNA"/>
</dbReference>